<evidence type="ECO:0000313" key="1">
    <source>
        <dbReference type="EMBL" id="KAL3812458.1"/>
    </source>
</evidence>
<reference evidence="1 2" key="1">
    <citation type="submission" date="2024-12" db="EMBL/GenBank/DDBJ databases">
        <title>The unique morphological basis and parallel evolutionary history of personate flowers in Penstemon.</title>
        <authorList>
            <person name="Depatie T.H."/>
            <person name="Wessinger C.A."/>
        </authorList>
    </citation>
    <scope>NUCLEOTIDE SEQUENCE [LARGE SCALE GENOMIC DNA]</scope>
    <source>
        <strain evidence="1">WTNN_2</strain>
        <tissue evidence="1">Leaf</tissue>
    </source>
</reference>
<dbReference type="Proteomes" id="UP001634393">
    <property type="component" value="Unassembled WGS sequence"/>
</dbReference>
<sequence length="93" mass="10535">MSEARHLEVPSMNHYPISWSTPVFPVKSPMVSLRRVSYVSMPPFGARSHARGLASVENVGERPFKRPRVNRHVNPSQEIIVVSDDELDLTLKL</sequence>
<organism evidence="1 2">
    <name type="scientific">Penstemon smallii</name>
    <dbReference type="NCBI Taxonomy" id="265156"/>
    <lineage>
        <taxon>Eukaryota</taxon>
        <taxon>Viridiplantae</taxon>
        <taxon>Streptophyta</taxon>
        <taxon>Embryophyta</taxon>
        <taxon>Tracheophyta</taxon>
        <taxon>Spermatophyta</taxon>
        <taxon>Magnoliopsida</taxon>
        <taxon>eudicotyledons</taxon>
        <taxon>Gunneridae</taxon>
        <taxon>Pentapetalae</taxon>
        <taxon>asterids</taxon>
        <taxon>lamiids</taxon>
        <taxon>Lamiales</taxon>
        <taxon>Plantaginaceae</taxon>
        <taxon>Cheloneae</taxon>
        <taxon>Penstemon</taxon>
    </lineage>
</organism>
<dbReference type="AlphaFoldDB" id="A0ABD3RHU1"/>
<dbReference type="EMBL" id="JBJXBP010000008">
    <property type="protein sequence ID" value="KAL3812458.1"/>
    <property type="molecule type" value="Genomic_DNA"/>
</dbReference>
<accession>A0ABD3RHU1</accession>
<gene>
    <name evidence="1" type="ORF">ACJIZ3_013726</name>
</gene>
<keyword evidence="2" id="KW-1185">Reference proteome</keyword>
<name>A0ABD3RHU1_9LAMI</name>
<proteinExistence type="predicted"/>
<evidence type="ECO:0000313" key="2">
    <source>
        <dbReference type="Proteomes" id="UP001634393"/>
    </source>
</evidence>
<comment type="caution">
    <text evidence="1">The sequence shown here is derived from an EMBL/GenBank/DDBJ whole genome shotgun (WGS) entry which is preliminary data.</text>
</comment>
<protein>
    <submittedName>
        <fullName evidence="1">Uncharacterized protein</fullName>
    </submittedName>
</protein>